<protein>
    <submittedName>
        <fullName evidence="1">Uncharacterized protein</fullName>
    </submittedName>
</protein>
<sequence>MDNLAGIYCKQGEYKEAESFHERALVIQKKVQVSAQPDTAFSLNNLAKLHNIQPIISNLKRR</sequence>
<dbReference type="InterPro" id="IPR011990">
    <property type="entry name" value="TPR-like_helical_dom_sf"/>
</dbReference>
<comment type="caution">
    <text evidence="1">The sequence shown here is derived from an EMBL/GenBank/DDBJ whole genome shotgun (WGS) entry which is preliminary data.</text>
</comment>
<dbReference type="AlphaFoldDB" id="A0A433P5U1"/>
<keyword evidence="2" id="KW-1185">Reference proteome</keyword>
<accession>A0A433P5U1</accession>
<gene>
    <name evidence="1" type="ORF">BC938DRAFT_478324</name>
</gene>
<dbReference type="EMBL" id="RBNJ01032109">
    <property type="protein sequence ID" value="RUS12891.1"/>
    <property type="molecule type" value="Genomic_DNA"/>
</dbReference>
<dbReference type="Gene3D" id="1.25.40.10">
    <property type="entry name" value="Tetratricopeptide repeat domain"/>
    <property type="match status" value="1"/>
</dbReference>
<dbReference type="Pfam" id="PF13424">
    <property type="entry name" value="TPR_12"/>
    <property type="match status" value="1"/>
</dbReference>
<dbReference type="SUPFAM" id="SSF48452">
    <property type="entry name" value="TPR-like"/>
    <property type="match status" value="1"/>
</dbReference>
<dbReference type="Proteomes" id="UP000274822">
    <property type="component" value="Unassembled WGS sequence"/>
</dbReference>
<organism evidence="1 2">
    <name type="scientific">Jimgerdemannia flammicorona</name>
    <dbReference type="NCBI Taxonomy" id="994334"/>
    <lineage>
        <taxon>Eukaryota</taxon>
        <taxon>Fungi</taxon>
        <taxon>Fungi incertae sedis</taxon>
        <taxon>Mucoromycota</taxon>
        <taxon>Mucoromycotina</taxon>
        <taxon>Endogonomycetes</taxon>
        <taxon>Endogonales</taxon>
        <taxon>Endogonaceae</taxon>
        <taxon>Jimgerdemannia</taxon>
    </lineage>
</organism>
<proteinExistence type="predicted"/>
<name>A0A433P5U1_9FUNG</name>
<reference evidence="1 2" key="1">
    <citation type="journal article" date="2018" name="New Phytol.">
        <title>Phylogenomics of Endogonaceae and evolution of mycorrhizas within Mucoromycota.</title>
        <authorList>
            <person name="Chang Y."/>
            <person name="Desiro A."/>
            <person name="Na H."/>
            <person name="Sandor L."/>
            <person name="Lipzen A."/>
            <person name="Clum A."/>
            <person name="Barry K."/>
            <person name="Grigoriev I.V."/>
            <person name="Martin F.M."/>
            <person name="Stajich J.E."/>
            <person name="Smith M.E."/>
            <person name="Bonito G."/>
            <person name="Spatafora J.W."/>
        </authorList>
    </citation>
    <scope>NUCLEOTIDE SEQUENCE [LARGE SCALE GENOMIC DNA]</scope>
    <source>
        <strain evidence="1 2">AD002</strain>
    </source>
</reference>
<evidence type="ECO:0000313" key="2">
    <source>
        <dbReference type="Proteomes" id="UP000274822"/>
    </source>
</evidence>
<evidence type="ECO:0000313" key="1">
    <source>
        <dbReference type="EMBL" id="RUS12891.1"/>
    </source>
</evidence>